<keyword evidence="1" id="KW-1133">Transmembrane helix</keyword>
<evidence type="ECO:0000256" key="1">
    <source>
        <dbReference type="SAM" id="Phobius"/>
    </source>
</evidence>
<organism evidence="2 3">
    <name type="scientific">Flagellimonas hadalis</name>
    <dbReference type="NCBI Taxonomy" id="2597517"/>
    <lineage>
        <taxon>Bacteria</taxon>
        <taxon>Pseudomonadati</taxon>
        <taxon>Bacteroidota</taxon>
        <taxon>Flavobacteriia</taxon>
        <taxon>Flavobacteriales</taxon>
        <taxon>Flavobacteriaceae</taxon>
        <taxon>Flagellimonas</taxon>
    </lineage>
</organism>
<evidence type="ECO:0008006" key="4">
    <source>
        <dbReference type="Google" id="ProtNLM"/>
    </source>
</evidence>
<evidence type="ECO:0000313" key="3">
    <source>
        <dbReference type="Proteomes" id="UP000319204"/>
    </source>
</evidence>
<feature type="transmembrane region" description="Helical" evidence="1">
    <location>
        <begin position="59"/>
        <end position="78"/>
    </location>
</feature>
<feature type="transmembrane region" description="Helical" evidence="1">
    <location>
        <begin position="21"/>
        <end position="39"/>
    </location>
</feature>
<keyword evidence="1" id="KW-0812">Transmembrane</keyword>
<comment type="caution">
    <text evidence="2">The sequence shown here is derived from an EMBL/GenBank/DDBJ whole genome shotgun (WGS) entry which is preliminary data.</text>
</comment>
<accession>A0A5N5J656</accession>
<dbReference type="AlphaFoldDB" id="A0A5N5J656"/>
<gene>
    <name evidence="2" type="ORF">FOT42_000480</name>
</gene>
<proteinExistence type="predicted"/>
<dbReference type="EMBL" id="VNIK02000001">
    <property type="protein sequence ID" value="KAB5491460.1"/>
    <property type="molecule type" value="Genomic_DNA"/>
</dbReference>
<reference evidence="2" key="1">
    <citation type="submission" date="2019-10" db="EMBL/GenBank/DDBJ databases">
        <title>Muricauda hadale sp. nov., a piezophilic bacterium isolated from hadopelagic water of the Mariana Trench.</title>
        <authorList>
            <person name="Wei Y."/>
        </authorList>
    </citation>
    <scope>NUCLEOTIDE SEQUENCE [LARGE SCALE GENOMIC DNA]</scope>
    <source>
        <strain evidence="2">MT-229</strain>
    </source>
</reference>
<name>A0A5N5J656_9FLAO</name>
<sequence length="79" mass="8956">MKGLLRDFFQYCFDILKNYPILTGILILIACVYLIGVALPKAYGGNREYLYPYHSKLGLGIALIFFLLLMLLVVIGKII</sequence>
<dbReference type="PROSITE" id="PS51257">
    <property type="entry name" value="PROKAR_LIPOPROTEIN"/>
    <property type="match status" value="1"/>
</dbReference>
<dbReference type="Proteomes" id="UP000319204">
    <property type="component" value="Unassembled WGS sequence"/>
</dbReference>
<dbReference type="RefSeq" id="WP_151888616.1">
    <property type="nucleotide sequence ID" value="NZ_VNIK02000001.1"/>
</dbReference>
<evidence type="ECO:0000313" key="2">
    <source>
        <dbReference type="EMBL" id="KAB5491460.1"/>
    </source>
</evidence>
<protein>
    <recommendedName>
        <fullName evidence="4">DUF3098 domain-containing protein</fullName>
    </recommendedName>
</protein>
<keyword evidence="1" id="KW-0472">Membrane</keyword>
<keyword evidence="3" id="KW-1185">Reference proteome</keyword>